<dbReference type="EMBL" id="OZ035830">
    <property type="protein sequence ID" value="CAL1612976.1"/>
    <property type="molecule type" value="Genomic_DNA"/>
</dbReference>
<proteinExistence type="predicted"/>
<evidence type="ECO:0000313" key="2">
    <source>
        <dbReference type="Proteomes" id="UP001497482"/>
    </source>
</evidence>
<reference evidence="1 2" key="1">
    <citation type="submission" date="2024-04" db="EMBL/GenBank/DDBJ databases">
        <authorList>
            <person name="Waldvogel A.-M."/>
            <person name="Schoenle A."/>
        </authorList>
    </citation>
    <scope>NUCLEOTIDE SEQUENCE [LARGE SCALE GENOMIC DNA]</scope>
</reference>
<protein>
    <submittedName>
        <fullName evidence="1">Uncharacterized protein</fullName>
    </submittedName>
</protein>
<dbReference type="Proteomes" id="UP001497482">
    <property type="component" value="Chromosome 8"/>
</dbReference>
<keyword evidence="2" id="KW-1185">Reference proteome</keyword>
<organism evidence="1 2">
    <name type="scientific">Knipowitschia caucasica</name>
    <name type="common">Caucasian dwarf goby</name>
    <name type="synonym">Pomatoschistus caucasicus</name>
    <dbReference type="NCBI Taxonomy" id="637954"/>
    <lineage>
        <taxon>Eukaryota</taxon>
        <taxon>Metazoa</taxon>
        <taxon>Chordata</taxon>
        <taxon>Craniata</taxon>
        <taxon>Vertebrata</taxon>
        <taxon>Euteleostomi</taxon>
        <taxon>Actinopterygii</taxon>
        <taxon>Neopterygii</taxon>
        <taxon>Teleostei</taxon>
        <taxon>Neoteleostei</taxon>
        <taxon>Acanthomorphata</taxon>
        <taxon>Gobiaria</taxon>
        <taxon>Gobiiformes</taxon>
        <taxon>Gobioidei</taxon>
        <taxon>Gobiidae</taxon>
        <taxon>Gobiinae</taxon>
        <taxon>Knipowitschia</taxon>
    </lineage>
</organism>
<accession>A0AAV2MIT3</accession>
<name>A0AAV2MIT3_KNICA</name>
<sequence>MEAQVWLPSHQSLELLLNRRISRLHCTVLLHGSTAQLHCTAPLHGSTAQLHCTAPLHGSTAQRSVNLLFPAGAGGSGVSLIQCPRSTRAPVTLSLLPGPAS</sequence>
<dbReference type="AlphaFoldDB" id="A0AAV2MIT3"/>
<evidence type="ECO:0000313" key="1">
    <source>
        <dbReference type="EMBL" id="CAL1612976.1"/>
    </source>
</evidence>
<gene>
    <name evidence="1" type="ORF">KC01_LOCUS39249</name>
</gene>